<proteinExistence type="inferred from homology"/>
<evidence type="ECO:0000256" key="8">
    <source>
        <dbReference type="ARBA" id="ARBA00023010"/>
    </source>
</evidence>
<dbReference type="GO" id="GO:0015031">
    <property type="term" value="P:protein transport"/>
    <property type="evidence" value="ECO:0007669"/>
    <property type="project" value="UniProtKB-KW"/>
</dbReference>
<evidence type="ECO:0000256" key="3">
    <source>
        <dbReference type="ARBA" id="ARBA00022448"/>
    </source>
</evidence>
<dbReference type="EMBL" id="CP000249">
    <property type="protein sequence ID" value="ABD10749.1"/>
    <property type="molecule type" value="Genomic_DNA"/>
</dbReference>
<dbReference type="NCBIfam" id="TIGR00739">
    <property type="entry name" value="yajC"/>
    <property type="match status" value="1"/>
</dbReference>
<evidence type="ECO:0000256" key="2">
    <source>
        <dbReference type="ARBA" id="ARBA00006742"/>
    </source>
</evidence>
<dbReference type="STRING" id="106370.Francci3_1372"/>
<dbReference type="OrthoDB" id="2200301at2"/>
<protein>
    <submittedName>
        <fullName evidence="12">Protein translocase subunit yajC</fullName>
    </submittedName>
</protein>
<feature type="transmembrane region" description="Helical" evidence="11">
    <location>
        <begin position="18"/>
        <end position="36"/>
    </location>
</feature>
<dbReference type="PANTHER" id="PTHR33909">
    <property type="entry name" value="SEC TRANSLOCON ACCESSORY COMPLEX SUBUNIT YAJC"/>
    <property type="match status" value="1"/>
</dbReference>
<comment type="similarity">
    <text evidence="2">Belongs to the YajC family.</text>
</comment>
<evidence type="ECO:0000256" key="10">
    <source>
        <dbReference type="SAM" id="MobiDB-lite"/>
    </source>
</evidence>
<evidence type="ECO:0000313" key="13">
    <source>
        <dbReference type="Proteomes" id="UP000001937"/>
    </source>
</evidence>
<evidence type="ECO:0000256" key="4">
    <source>
        <dbReference type="ARBA" id="ARBA00022475"/>
    </source>
</evidence>
<sequence>MHVLVAASVAAGKDGGSSISGLLFPLILILVIVYFFSMQRRRAKAQQQQISRIVPGTLVMTTAGLYATVVEMEDGDLLLEVAPDVVCRFSRSAVARVISTPGGAGDGGESSGEPRSHDDGSDGPGGAEASHPGGGLPGGDGGTGGETTHPPRKEL</sequence>
<organism evidence="12 13">
    <name type="scientific">Frankia casuarinae (strain DSM 45818 / CECT 9043 / HFP020203 / CcI3)</name>
    <dbReference type="NCBI Taxonomy" id="106370"/>
    <lineage>
        <taxon>Bacteria</taxon>
        <taxon>Bacillati</taxon>
        <taxon>Actinomycetota</taxon>
        <taxon>Actinomycetes</taxon>
        <taxon>Frankiales</taxon>
        <taxon>Frankiaceae</taxon>
        <taxon>Frankia</taxon>
    </lineage>
</organism>
<evidence type="ECO:0000256" key="1">
    <source>
        <dbReference type="ARBA" id="ARBA00004162"/>
    </source>
</evidence>
<dbReference type="GO" id="GO:0005886">
    <property type="term" value="C:plasma membrane"/>
    <property type="evidence" value="ECO:0007669"/>
    <property type="project" value="UniProtKB-SubCell"/>
</dbReference>
<dbReference type="Proteomes" id="UP000001937">
    <property type="component" value="Chromosome"/>
</dbReference>
<dbReference type="SMART" id="SM01323">
    <property type="entry name" value="YajC"/>
    <property type="match status" value="1"/>
</dbReference>
<reference evidence="12 13" key="1">
    <citation type="journal article" date="2007" name="Genome Res.">
        <title>Genome characteristics of facultatively symbiotic Frankia sp. strains reflect host range and host plant biogeography.</title>
        <authorList>
            <person name="Normand P."/>
            <person name="Lapierre P."/>
            <person name="Tisa L.S."/>
            <person name="Gogarten J.P."/>
            <person name="Alloisio N."/>
            <person name="Bagnarol E."/>
            <person name="Bassi C.A."/>
            <person name="Berry A.M."/>
            <person name="Bickhart D.M."/>
            <person name="Choisne N."/>
            <person name="Couloux A."/>
            <person name="Cournoyer B."/>
            <person name="Cruveiller S."/>
            <person name="Daubin V."/>
            <person name="Demange N."/>
            <person name="Francino M.P."/>
            <person name="Goltsman E."/>
            <person name="Huang Y."/>
            <person name="Kopp O.R."/>
            <person name="Labarre L."/>
            <person name="Lapidus A."/>
            <person name="Lavire C."/>
            <person name="Marechal J."/>
            <person name="Martinez M."/>
            <person name="Mastronunzio J.E."/>
            <person name="Mullin B.C."/>
            <person name="Niemann J."/>
            <person name="Pujic P."/>
            <person name="Rawnsley T."/>
            <person name="Rouy Z."/>
            <person name="Schenowitz C."/>
            <person name="Sellstedt A."/>
            <person name="Tavares F."/>
            <person name="Tomkins J.P."/>
            <person name="Vallenet D."/>
            <person name="Valverde C."/>
            <person name="Wall L.G."/>
            <person name="Wang Y."/>
            <person name="Medigue C."/>
            <person name="Benson D.R."/>
        </authorList>
    </citation>
    <scope>NUCLEOTIDE SEQUENCE [LARGE SCALE GENOMIC DNA]</scope>
    <source>
        <strain evidence="13">DSM 45818 / CECT 9043 / CcI3</strain>
    </source>
</reference>
<feature type="compositionally biased region" description="Gly residues" evidence="10">
    <location>
        <begin position="122"/>
        <end position="145"/>
    </location>
</feature>
<dbReference type="InterPro" id="IPR003849">
    <property type="entry name" value="Preprotein_translocase_YajC"/>
</dbReference>
<evidence type="ECO:0000256" key="6">
    <source>
        <dbReference type="ARBA" id="ARBA00022927"/>
    </source>
</evidence>
<comment type="subcellular location">
    <subcellularLocation>
        <location evidence="1">Cell membrane</location>
        <topology evidence="1">Single-pass membrane protein</topology>
    </subcellularLocation>
</comment>
<name>Q2JD93_FRACC</name>
<keyword evidence="5 11" id="KW-0812">Transmembrane</keyword>
<dbReference type="PRINTS" id="PR01853">
    <property type="entry name" value="YAJCTRNLCASE"/>
</dbReference>
<evidence type="ECO:0000256" key="9">
    <source>
        <dbReference type="ARBA" id="ARBA00023136"/>
    </source>
</evidence>
<dbReference type="PANTHER" id="PTHR33909:SF1">
    <property type="entry name" value="SEC TRANSLOCON ACCESSORY COMPLEX SUBUNIT YAJC"/>
    <property type="match status" value="1"/>
</dbReference>
<keyword evidence="3" id="KW-0813">Transport</keyword>
<evidence type="ECO:0000313" key="12">
    <source>
        <dbReference type="EMBL" id="ABD10749.1"/>
    </source>
</evidence>
<keyword evidence="8" id="KW-0811">Translocation</keyword>
<keyword evidence="13" id="KW-1185">Reference proteome</keyword>
<keyword evidence="6" id="KW-0653">Protein transport</keyword>
<evidence type="ECO:0000256" key="5">
    <source>
        <dbReference type="ARBA" id="ARBA00022692"/>
    </source>
</evidence>
<keyword evidence="7 11" id="KW-1133">Transmembrane helix</keyword>
<evidence type="ECO:0000256" key="7">
    <source>
        <dbReference type="ARBA" id="ARBA00022989"/>
    </source>
</evidence>
<dbReference type="HOGENOM" id="CLU_128681_0_0_11"/>
<gene>
    <name evidence="12" type="ordered locus">Francci3_1372</name>
</gene>
<keyword evidence="4" id="KW-1003">Cell membrane</keyword>
<accession>Q2JD93</accession>
<dbReference type="eggNOG" id="COG1862">
    <property type="taxonomic scope" value="Bacteria"/>
</dbReference>
<dbReference type="AlphaFoldDB" id="Q2JD93"/>
<dbReference type="RefSeq" id="WP_011435814.1">
    <property type="nucleotide sequence ID" value="NC_007777.1"/>
</dbReference>
<keyword evidence="9 11" id="KW-0472">Membrane</keyword>
<dbReference type="KEGG" id="fra:Francci3_1372"/>
<evidence type="ECO:0000256" key="11">
    <source>
        <dbReference type="SAM" id="Phobius"/>
    </source>
</evidence>
<dbReference type="Pfam" id="PF02699">
    <property type="entry name" value="YajC"/>
    <property type="match status" value="1"/>
</dbReference>
<feature type="region of interest" description="Disordered" evidence="10">
    <location>
        <begin position="98"/>
        <end position="155"/>
    </location>
</feature>